<comment type="caution">
    <text evidence="2">The sequence shown here is derived from an EMBL/GenBank/DDBJ whole genome shotgun (WGS) entry which is preliminary data.</text>
</comment>
<dbReference type="AlphaFoldDB" id="D3BFH3"/>
<proteinExistence type="predicted"/>
<gene>
    <name evidence="2" type="ORF">PPL_06707</name>
</gene>
<keyword evidence="1" id="KW-1133">Transmembrane helix</keyword>
<accession>D3BFH3</accession>
<name>D3BFH3_HETP5</name>
<evidence type="ECO:0000313" key="2">
    <source>
        <dbReference type="EMBL" id="EFA79887.1"/>
    </source>
</evidence>
<keyword evidence="1" id="KW-0472">Membrane</keyword>
<dbReference type="Proteomes" id="UP000001396">
    <property type="component" value="Unassembled WGS sequence"/>
</dbReference>
<dbReference type="GeneID" id="31362189"/>
<organism evidence="2 3">
    <name type="scientific">Heterostelium pallidum (strain ATCC 26659 / Pp 5 / PN500)</name>
    <name type="common">Cellular slime mold</name>
    <name type="synonym">Polysphondylium pallidum</name>
    <dbReference type="NCBI Taxonomy" id="670386"/>
    <lineage>
        <taxon>Eukaryota</taxon>
        <taxon>Amoebozoa</taxon>
        <taxon>Evosea</taxon>
        <taxon>Eumycetozoa</taxon>
        <taxon>Dictyostelia</taxon>
        <taxon>Acytosteliales</taxon>
        <taxon>Acytosteliaceae</taxon>
        <taxon>Heterostelium</taxon>
    </lineage>
</organism>
<evidence type="ECO:0000313" key="3">
    <source>
        <dbReference type="Proteomes" id="UP000001396"/>
    </source>
</evidence>
<dbReference type="RefSeq" id="XP_020432008.1">
    <property type="nucleotide sequence ID" value="XM_020577560.1"/>
</dbReference>
<keyword evidence="3" id="KW-1185">Reference proteome</keyword>
<keyword evidence="1" id="KW-0812">Transmembrane</keyword>
<dbReference type="EMBL" id="ADBJ01000031">
    <property type="protein sequence ID" value="EFA79887.1"/>
    <property type="molecule type" value="Genomic_DNA"/>
</dbReference>
<reference evidence="2 3" key="1">
    <citation type="journal article" date="2011" name="Genome Res.">
        <title>Phylogeny-wide analysis of social amoeba genomes highlights ancient origins for complex intercellular communication.</title>
        <authorList>
            <person name="Heidel A.J."/>
            <person name="Lawal H.M."/>
            <person name="Felder M."/>
            <person name="Schilde C."/>
            <person name="Helps N.R."/>
            <person name="Tunggal B."/>
            <person name="Rivero F."/>
            <person name="John U."/>
            <person name="Schleicher M."/>
            <person name="Eichinger L."/>
            <person name="Platzer M."/>
            <person name="Noegel A.A."/>
            <person name="Schaap P."/>
            <person name="Gloeckner G."/>
        </authorList>
    </citation>
    <scope>NUCLEOTIDE SEQUENCE [LARGE SCALE GENOMIC DNA]</scope>
    <source>
        <strain evidence="3">ATCC 26659 / Pp 5 / PN500</strain>
    </source>
</reference>
<evidence type="ECO:0000256" key="1">
    <source>
        <dbReference type="SAM" id="Phobius"/>
    </source>
</evidence>
<dbReference type="InParanoid" id="D3BFH3"/>
<sequence length="48" mass="5464">MTMKYTNSNGNITLLNIIIASAIIAVNYLQSLITKRIAKKNFFDFMSH</sequence>
<feature type="transmembrane region" description="Helical" evidence="1">
    <location>
        <begin position="12"/>
        <end position="29"/>
    </location>
</feature>
<protein>
    <submittedName>
        <fullName evidence="2">Uncharacterized protein</fullName>
    </submittedName>
</protein>